<keyword evidence="3" id="KW-1185">Reference proteome</keyword>
<feature type="compositionally biased region" description="Pro residues" evidence="1">
    <location>
        <begin position="214"/>
        <end position="226"/>
    </location>
</feature>
<dbReference type="Proteomes" id="UP000813385">
    <property type="component" value="Unassembled WGS sequence"/>
</dbReference>
<organism evidence="2 3">
    <name type="scientific">Plectosphaerella cucumerina</name>
    <dbReference type="NCBI Taxonomy" id="40658"/>
    <lineage>
        <taxon>Eukaryota</taxon>
        <taxon>Fungi</taxon>
        <taxon>Dikarya</taxon>
        <taxon>Ascomycota</taxon>
        <taxon>Pezizomycotina</taxon>
        <taxon>Sordariomycetes</taxon>
        <taxon>Hypocreomycetidae</taxon>
        <taxon>Glomerellales</taxon>
        <taxon>Plectosphaerellaceae</taxon>
        <taxon>Plectosphaerella</taxon>
    </lineage>
</organism>
<sequence length="289" mass="30832">MPDWRIWFNNSANAPFTVVFCVSAAEVSSPLASWMLRLVVKPAHVVGVEYQASTVHALLSGPGDGPGRVWRSLIRLLDGMKRRSGAPILDKSLSKLTLPPALSAHSPSSALWTPLFSSRQRRPSATPRLAWPPSSSSPTSSRGASALSTTLTTFSESRSHCPTPTPLMPTSLPMLSSLPMPIPLRMSTPLTTSTPPTMSTPLPTSTPLQTSTPLPAPSPPLAPSLPPTSTSRAHPLATSRLSPSKSLISCPAMEIPQTTVIWFRPRLGRMTTTTTTAPTGCSRARKYPS</sequence>
<name>A0A8K0XAG5_9PEZI</name>
<comment type="caution">
    <text evidence="2">The sequence shown here is derived from an EMBL/GenBank/DDBJ whole genome shotgun (WGS) entry which is preliminary data.</text>
</comment>
<reference evidence="2" key="1">
    <citation type="journal article" date="2021" name="Nat. Commun.">
        <title>Genetic determinants of endophytism in the Arabidopsis root mycobiome.</title>
        <authorList>
            <person name="Mesny F."/>
            <person name="Miyauchi S."/>
            <person name="Thiergart T."/>
            <person name="Pickel B."/>
            <person name="Atanasova L."/>
            <person name="Karlsson M."/>
            <person name="Huettel B."/>
            <person name="Barry K.W."/>
            <person name="Haridas S."/>
            <person name="Chen C."/>
            <person name="Bauer D."/>
            <person name="Andreopoulos W."/>
            <person name="Pangilinan J."/>
            <person name="LaButti K."/>
            <person name="Riley R."/>
            <person name="Lipzen A."/>
            <person name="Clum A."/>
            <person name="Drula E."/>
            <person name="Henrissat B."/>
            <person name="Kohler A."/>
            <person name="Grigoriev I.V."/>
            <person name="Martin F.M."/>
            <person name="Hacquard S."/>
        </authorList>
    </citation>
    <scope>NUCLEOTIDE SEQUENCE</scope>
    <source>
        <strain evidence="2">MPI-CAGE-AT-0016</strain>
    </source>
</reference>
<accession>A0A8K0XAG5</accession>
<gene>
    <name evidence="2" type="ORF">B0T11DRAFT_26718</name>
</gene>
<feature type="region of interest" description="Disordered" evidence="1">
    <location>
        <begin position="123"/>
        <end position="244"/>
    </location>
</feature>
<evidence type="ECO:0000313" key="3">
    <source>
        <dbReference type="Proteomes" id="UP000813385"/>
    </source>
</evidence>
<evidence type="ECO:0000256" key="1">
    <source>
        <dbReference type="SAM" id="MobiDB-lite"/>
    </source>
</evidence>
<evidence type="ECO:0000313" key="2">
    <source>
        <dbReference type="EMBL" id="KAH7377088.1"/>
    </source>
</evidence>
<proteinExistence type="predicted"/>
<feature type="compositionally biased region" description="Low complexity" evidence="1">
    <location>
        <begin position="131"/>
        <end position="156"/>
    </location>
</feature>
<dbReference type="EMBL" id="JAGPXD010000001">
    <property type="protein sequence ID" value="KAH7377088.1"/>
    <property type="molecule type" value="Genomic_DNA"/>
</dbReference>
<protein>
    <submittedName>
        <fullName evidence="2">Uncharacterized protein</fullName>
    </submittedName>
</protein>
<feature type="compositionally biased region" description="Low complexity" evidence="1">
    <location>
        <begin position="168"/>
        <end position="213"/>
    </location>
</feature>
<dbReference type="AlphaFoldDB" id="A0A8K0XAG5"/>